<feature type="non-terminal residue" evidence="1">
    <location>
        <position position="88"/>
    </location>
</feature>
<evidence type="ECO:0000313" key="1">
    <source>
        <dbReference type="EMBL" id="GAI62007.1"/>
    </source>
</evidence>
<reference evidence="1" key="1">
    <citation type="journal article" date="2014" name="Front. Microbiol.">
        <title>High frequency of phylogenetically diverse reductive dehalogenase-homologous genes in deep subseafloor sedimentary metagenomes.</title>
        <authorList>
            <person name="Kawai M."/>
            <person name="Futagami T."/>
            <person name="Toyoda A."/>
            <person name="Takaki Y."/>
            <person name="Nishi S."/>
            <person name="Hori S."/>
            <person name="Arai W."/>
            <person name="Tsubouchi T."/>
            <person name="Morono Y."/>
            <person name="Uchiyama I."/>
            <person name="Ito T."/>
            <person name="Fujiyama A."/>
            <person name="Inagaki F."/>
            <person name="Takami H."/>
        </authorList>
    </citation>
    <scope>NUCLEOTIDE SEQUENCE</scope>
    <source>
        <strain evidence="1">Expedition CK06-06</strain>
    </source>
</reference>
<name>X1Q0E8_9ZZZZ</name>
<accession>X1Q0E8</accession>
<gene>
    <name evidence="1" type="ORF">S06H3_64714</name>
</gene>
<sequence length="88" mass="10335">MRIILDTNILIHIEDPKELPRNLQDLLKILRRYGHQLFIHPASLRDINNDPNLERKRIMLSKIKGYPILEIPPEPDNEFLSKVGKTSK</sequence>
<proteinExistence type="predicted"/>
<dbReference type="EMBL" id="BARV01043312">
    <property type="protein sequence ID" value="GAI62007.1"/>
    <property type="molecule type" value="Genomic_DNA"/>
</dbReference>
<evidence type="ECO:0008006" key="2">
    <source>
        <dbReference type="Google" id="ProtNLM"/>
    </source>
</evidence>
<organism evidence="1">
    <name type="scientific">marine sediment metagenome</name>
    <dbReference type="NCBI Taxonomy" id="412755"/>
    <lineage>
        <taxon>unclassified sequences</taxon>
        <taxon>metagenomes</taxon>
        <taxon>ecological metagenomes</taxon>
    </lineage>
</organism>
<comment type="caution">
    <text evidence="1">The sequence shown here is derived from an EMBL/GenBank/DDBJ whole genome shotgun (WGS) entry which is preliminary data.</text>
</comment>
<protein>
    <recommendedName>
        <fullName evidence="2">PIN domain-containing protein</fullName>
    </recommendedName>
</protein>
<dbReference type="AlphaFoldDB" id="X1Q0E8"/>